<feature type="domain" description="Aminoacyl-transfer RNA synthetases class-II family profile" evidence="13">
    <location>
        <begin position="41"/>
        <end position="352"/>
    </location>
</feature>
<dbReference type="PRINTS" id="PR01047">
    <property type="entry name" value="TRNASYNTHTHR"/>
</dbReference>
<accession>A0ABW4V3Q9</accession>
<name>A0ABW4V3Q9_9MICO</name>
<keyword evidence="9" id="KW-0648">Protein biosynthesis</keyword>
<organism evidence="14 15">
    <name type="scientific">Promicromonospora aerolata</name>
    <dbReference type="NCBI Taxonomy" id="195749"/>
    <lineage>
        <taxon>Bacteria</taxon>
        <taxon>Bacillati</taxon>
        <taxon>Actinomycetota</taxon>
        <taxon>Actinomycetes</taxon>
        <taxon>Micrococcales</taxon>
        <taxon>Promicromonosporaceae</taxon>
        <taxon>Promicromonospora</taxon>
    </lineage>
</organism>
<evidence type="ECO:0000256" key="6">
    <source>
        <dbReference type="ARBA" id="ARBA00022741"/>
    </source>
</evidence>
<dbReference type="RefSeq" id="WP_377196951.1">
    <property type="nucleotide sequence ID" value="NZ_JBHUHF010000001.1"/>
</dbReference>
<dbReference type="SUPFAM" id="SSF52954">
    <property type="entry name" value="Class II aaRS ABD-related"/>
    <property type="match status" value="1"/>
</dbReference>
<keyword evidence="8" id="KW-0067">ATP-binding</keyword>
<comment type="catalytic activity">
    <reaction evidence="11">
        <text>tRNA(Thr) + L-threonine + ATP = L-threonyl-tRNA(Thr) + AMP + diphosphate + H(+)</text>
        <dbReference type="Rhea" id="RHEA:24624"/>
        <dbReference type="Rhea" id="RHEA-COMP:9670"/>
        <dbReference type="Rhea" id="RHEA-COMP:9704"/>
        <dbReference type="ChEBI" id="CHEBI:15378"/>
        <dbReference type="ChEBI" id="CHEBI:30616"/>
        <dbReference type="ChEBI" id="CHEBI:33019"/>
        <dbReference type="ChEBI" id="CHEBI:57926"/>
        <dbReference type="ChEBI" id="CHEBI:78442"/>
        <dbReference type="ChEBI" id="CHEBI:78534"/>
        <dbReference type="ChEBI" id="CHEBI:456215"/>
        <dbReference type="EC" id="6.1.1.3"/>
    </reaction>
</comment>
<evidence type="ECO:0000256" key="9">
    <source>
        <dbReference type="ARBA" id="ARBA00022917"/>
    </source>
</evidence>
<dbReference type="Proteomes" id="UP001597338">
    <property type="component" value="Unassembled WGS sequence"/>
</dbReference>
<dbReference type="CDD" id="cd00771">
    <property type="entry name" value="ThrRS_core"/>
    <property type="match status" value="1"/>
</dbReference>
<dbReference type="Pfam" id="PF00587">
    <property type="entry name" value="tRNA-synt_2b"/>
    <property type="match status" value="1"/>
</dbReference>
<keyword evidence="10" id="KW-0030">Aminoacyl-tRNA synthetase</keyword>
<evidence type="ECO:0000256" key="5">
    <source>
        <dbReference type="ARBA" id="ARBA00022723"/>
    </source>
</evidence>
<evidence type="ECO:0000256" key="2">
    <source>
        <dbReference type="ARBA" id="ARBA00013163"/>
    </source>
</evidence>
<sequence>MHDDTLPARSEPVADHRDLGRDLRIFASSPLVGPGLPLWLPAGAAVRYELEQYAREVALRTGCEPVYSPVLGKRSLFERSGHWAKFADDMFPPLYVEGPGADPGPGEPSEAGPDGGPAPAGASQVEAADVDPLVLRPANCPHHAQIYASEPRSYRDLPVRYSELAPMFRAERSGVLSGLSRVRQINLDDAHVFCRPDQVGVEVRTALDAILEVLATLGIEVSYLRLSGRDASDKWLGAPERWADAERVLAEVLDAVLDAAPDAVPTGAPWQAEPGQAAFYGPKIDVQVLDAGGHEETLATVQLDFNQPERFDLTYVAASGERERVVMIHRGTVGAMERMVAFLLERHRGRLPFWLAPVQVCLLPVTGPRPGADGGGADGGEHDVDGEVGRLAAALRSRGVRVRVEWDGSLGNRIRLARHRRDALLGVLGPREAEAGEVAVTDPGSGAKASVPLAELADRLAEAAKNRVPRVPL</sequence>
<evidence type="ECO:0000256" key="3">
    <source>
        <dbReference type="ARBA" id="ARBA00022490"/>
    </source>
</evidence>
<evidence type="ECO:0000256" key="11">
    <source>
        <dbReference type="ARBA" id="ARBA00049515"/>
    </source>
</evidence>
<dbReference type="EMBL" id="JBHUHF010000001">
    <property type="protein sequence ID" value="MFD2025034.1"/>
    <property type="molecule type" value="Genomic_DNA"/>
</dbReference>
<keyword evidence="4 14" id="KW-0436">Ligase</keyword>
<evidence type="ECO:0000313" key="14">
    <source>
        <dbReference type="EMBL" id="MFD2025034.1"/>
    </source>
</evidence>
<dbReference type="GO" id="GO:0016874">
    <property type="term" value="F:ligase activity"/>
    <property type="evidence" value="ECO:0007669"/>
    <property type="project" value="UniProtKB-KW"/>
</dbReference>
<dbReference type="Gene3D" id="3.40.50.800">
    <property type="entry name" value="Anticodon-binding domain"/>
    <property type="match status" value="1"/>
</dbReference>
<dbReference type="PANTHER" id="PTHR11451">
    <property type="entry name" value="THREONINE-TRNA LIGASE"/>
    <property type="match status" value="1"/>
</dbReference>
<dbReference type="InterPro" id="IPR033728">
    <property type="entry name" value="ThrRS_core"/>
</dbReference>
<proteinExistence type="inferred from homology"/>
<evidence type="ECO:0000256" key="4">
    <source>
        <dbReference type="ARBA" id="ARBA00022598"/>
    </source>
</evidence>
<keyword evidence="7" id="KW-0862">Zinc</keyword>
<dbReference type="Pfam" id="PF03129">
    <property type="entry name" value="HGTP_anticodon"/>
    <property type="match status" value="1"/>
</dbReference>
<keyword evidence="15" id="KW-1185">Reference proteome</keyword>
<dbReference type="InterPro" id="IPR006195">
    <property type="entry name" value="aa-tRNA-synth_II"/>
</dbReference>
<keyword evidence="3" id="KW-0963">Cytoplasm</keyword>
<evidence type="ECO:0000256" key="1">
    <source>
        <dbReference type="ARBA" id="ARBA00008226"/>
    </source>
</evidence>
<evidence type="ECO:0000256" key="10">
    <source>
        <dbReference type="ARBA" id="ARBA00023146"/>
    </source>
</evidence>
<evidence type="ECO:0000313" key="15">
    <source>
        <dbReference type="Proteomes" id="UP001597338"/>
    </source>
</evidence>
<evidence type="ECO:0000256" key="8">
    <source>
        <dbReference type="ARBA" id="ARBA00022840"/>
    </source>
</evidence>
<feature type="compositionally biased region" description="Low complexity" evidence="12">
    <location>
        <begin position="107"/>
        <end position="123"/>
    </location>
</feature>
<reference evidence="15" key="1">
    <citation type="journal article" date="2019" name="Int. J. Syst. Evol. Microbiol.">
        <title>The Global Catalogue of Microorganisms (GCM) 10K type strain sequencing project: providing services to taxonomists for standard genome sequencing and annotation.</title>
        <authorList>
            <consortium name="The Broad Institute Genomics Platform"/>
            <consortium name="The Broad Institute Genome Sequencing Center for Infectious Disease"/>
            <person name="Wu L."/>
            <person name="Ma J."/>
        </authorList>
    </citation>
    <scope>NUCLEOTIDE SEQUENCE [LARGE SCALE GENOMIC DNA]</scope>
    <source>
        <strain evidence="15">CCM 7043</strain>
    </source>
</reference>
<protein>
    <recommendedName>
        <fullName evidence="2">threonine--tRNA ligase</fullName>
        <ecNumber evidence="2">6.1.1.3</ecNumber>
    </recommendedName>
</protein>
<dbReference type="InterPro" id="IPR036621">
    <property type="entry name" value="Anticodon-bd_dom_sf"/>
</dbReference>
<evidence type="ECO:0000256" key="12">
    <source>
        <dbReference type="SAM" id="MobiDB-lite"/>
    </source>
</evidence>
<evidence type="ECO:0000259" key="13">
    <source>
        <dbReference type="PROSITE" id="PS50862"/>
    </source>
</evidence>
<comment type="similarity">
    <text evidence="1">Belongs to the class-II aminoacyl-tRNA synthetase family.</text>
</comment>
<dbReference type="SUPFAM" id="SSF55681">
    <property type="entry name" value="Class II aaRS and biotin synthetases"/>
    <property type="match status" value="1"/>
</dbReference>
<dbReference type="PANTHER" id="PTHR11451:SF56">
    <property type="entry name" value="THREONINE--TRNA LIGASE 1"/>
    <property type="match status" value="1"/>
</dbReference>
<dbReference type="EC" id="6.1.1.3" evidence="2"/>
<dbReference type="InterPro" id="IPR002314">
    <property type="entry name" value="aa-tRNA-synt_IIb"/>
</dbReference>
<keyword evidence="6" id="KW-0547">Nucleotide-binding</keyword>
<dbReference type="InterPro" id="IPR045864">
    <property type="entry name" value="aa-tRNA-synth_II/BPL/LPL"/>
</dbReference>
<dbReference type="InterPro" id="IPR002320">
    <property type="entry name" value="Thr-tRNA-ligase_IIa"/>
</dbReference>
<dbReference type="InterPro" id="IPR004154">
    <property type="entry name" value="Anticodon-bd"/>
</dbReference>
<keyword evidence="5" id="KW-0479">Metal-binding</keyword>
<comment type="caution">
    <text evidence="14">The sequence shown here is derived from an EMBL/GenBank/DDBJ whole genome shotgun (WGS) entry which is preliminary data.</text>
</comment>
<gene>
    <name evidence="14" type="ORF">ACFSL2_05875</name>
</gene>
<feature type="region of interest" description="Disordered" evidence="12">
    <location>
        <begin position="94"/>
        <end position="124"/>
    </location>
</feature>
<dbReference type="Gene3D" id="3.30.930.10">
    <property type="entry name" value="Bira Bifunctional Protein, Domain 2"/>
    <property type="match status" value="1"/>
</dbReference>
<evidence type="ECO:0000256" key="7">
    <source>
        <dbReference type="ARBA" id="ARBA00022833"/>
    </source>
</evidence>
<dbReference type="PROSITE" id="PS50862">
    <property type="entry name" value="AA_TRNA_LIGASE_II"/>
    <property type="match status" value="1"/>
</dbReference>